<comment type="subcellular location">
    <subcellularLocation>
        <location evidence="2">Cell outer membrane</location>
    </subcellularLocation>
</comment>
<dbReference type="GO" id="GO:0009279">
    <property type="term" value="C:cell outer membrane"/>
    <property type="evidence" value="ECO:0007669"/>
    <property type="project" value="UniProtKB-SubCell"/>
</dbReference>
<dbReference type="PRINTS" id="PR01171">
    <property type="entry name" value="BCTLIPOCALIN"/>
</dbReference>
<dbReference type="GO" id="GO:0008289">
    <property type="term" value="F:lipid binding"/>
    <property type="evidence" value="ECO:0007669"/>
    <property type="project" value="UniProtKB-UniRule"/>
</dbReference>
<dbReference type="InterPro" id="IPR022272">
    <property type="entry name" value="Lipocalin_CS"/>
</dbReference>
<accession>A0A5Q4ZL22</accession>
<gene>
    <name evidence="4" type="primary">blc</name>
    <name evidence="4" type="ORF">PDMSB3_1757</name>
</gene>
<organism evidence="4 5">
    <name type="scientific">Paraburkholderia dioscoreae</name>
    <dbReference type="NCBI Taxonomy" id="2604047"/>
    <lineage>
        <taxon>Bacteria</taxon>
        <taxon>Pseudomonadati</taxon>
        <taxon>Pseudomonadota</taxon>
        <taxon>Betaproteobacteria</taxon>
        <taxon>Burkholderiales</taxon>
        <taxon>Burkholderiaceae</taxon>
        <taxon>Paraburkholderia</taxon>
    </lineage>
</organism>
<comment type="similarity">
    <text evidence="1 2">Belongs to the calycin superfamily. Lipocalin family.</text>
</comment>
<evidence type="ECO:0000313" key="4">
    <source>
        <dbReference type="EMBL" id="VVD33041.1"/>
    </source>
</evidence>
<dbReference type="AlphaFoldDB" id="A0A5Q4ZL22"/>
<dbReference type="Pfam" id="PF08212">
    <property type="entry name" value="Lipocalin_2"/>
    <property type="match status" value="1"/>
</dbReference>
<keyword evidence="2" id="KW-0446">Lipid-binding</keyword>
<dbReference type="PANTHER" id="PTHR10612:SF34">
    <property type="entry name" value="APOLIPOPROTEIN D"/>
    <property type="match status" value="1"/>
</dbReference>
<comment type="function">
    <text evidence="2">Involved in the storage or transport of lipids necessary for membrane maintenance under stressful conditions. Displays a binding preference for lysophospholipids.</text>
</comment>
<proteinExistence type="inferred from homology"/>
<dbReference type="InterPro" id="IPR002446">
    <property type="entry name" value="Lipocalin_bac"/>
</dbReference>
<keyword evidence="2 4" id="KW-0449">Lipoprotein</keyword>
<dbReference type="RefSeq" id="WP_007177348.1">
    <property type="nucleotide sequence ID" value="NZ_LR699554.1"/>
</dbReference>
<keyword evidence="5" id="KW-1185">Reference proteome</keyword>
<keyword evidence="2" id="KW-0998">Cell outer membrane</keyword>
<protein>
    <recommendedName>
        <fullName evidence="2">Outer membrane lipoprotein Blc</fullName>
    </recommendedName>
</protein>
<dbReference type="PANTHER" id="PTHR10612">
    <property type="entry name" value="APOLIPOPROTEIN D"/>
    <property type="match status" value="1"/>
</dbReference>
<dbReference type="PROSITE" id="PS51257">
    <property type="entry name" value="PROKAR_LIPOPROTEIN"/>
    <property type="match status" value="1"/>
</dbReference>
<keyword evidence="2" id="KW-0472">Membrane</keyword>
<reference evidence="4 5" key="1">
    <citation type="submission" date="2019-08" db="EMBL/GenBank/DDBJ databases">
        <authorList>
            <person name="Herpell B J."/>
        </authorList>
    </citation>
    <scope>NUCLEOTIDE SEQUENCE [LARGE SCALE GENOMIC DNA]</scope>
    <source>
        <strain evidence="5">Msb3</strain>
    </source>
</reference>
<dbReference type="InterPro" id="IPR000566">
    <property type="entry name" value="Lipocln_cytosolic_FA-bd_dom"/>
</dbReference>
<dbReference type="KEGG" id="pdio:PDMSB3_1757.1"/>
<dbReference type="CDD" id="cd19438">
    <property type="entry name" value="lipocalin_Blc-like"/>
    <property type="match status" value="1"/>
</dbReference>
<dbReference type="InterPro" id="IPR022271">
    <property type="entry name" value="Lipocalin_ApoD"/>
</dbReference>
<dbReference type="PIRSF" id="PIRSF036893">
    <property type="entry name" value="Lipocalin_ApoD"/>
    <property type="match status" value="1"/>
</dbReference>
<dbReference type="SUPFAM" id="SSF50814">
    <property type="entry name" value="Lipocalins"/>
    <property type="match status" value="1"/>
</dbReference>
<evidence type="ECO:0000256" key="2">
    <source>
        <dbReference type="PIRNR" id="PIRNR036893"/>
    </source>
</evidence>
<dbReference type="EMBL" id="LR699554">
    <property type="protein sequence ID" value="VVD33041.1"/>
    <property type="molecule type" value="Genomic_DNA"/>
</dbReference>
<dbReference type="InterPro" id="IPR012674">
    <property type="entry name" value="Calycin"/>
</dbReference>
<feature type="domain" description="Lipocalin/cytosolic fatty-acid binding" evidence="3">
    <location>
        <begin position="47"/>
        <end position="187"/>
    </location>
</feature>
<evidence type="ECO:0000256" key="1">
    <source>
        <dbReference type="ARBA" id="ARBA00006889"/>
    </source>
</evidence>
<dbReference type="GO" id="GO:0006950">
    <property type="term" value="P:response to stress"/>
    <property type="evidence" value="ECO:0007669"/>
    <property type="project" value="UniProtKB-ARBA"/>
</dbReference>
<dbReference type="InterPro" id="IPR047202">
    <property type="entry name" value="Lipocalin_Blc-like_dom"/>
</dbReference>
<name>A0A5Q4ZL22_9BURK</name>
<evidence type="ECO:0000259" key="3">
    <source>
        <dbReference type="Pfam" id="PF08212"/>
    </source>
</evidence>
<evidence type="ECO:0000313" key="5">
    <source>
        <dbReference type="Proteomes" id="UP000325811"/>
    </source>
</evidence>
<dbReference type="Gene3D" id="2.40.128.20">
    <property type="match status" value="1"/>
</dbReference>
<sequence>MPLRRQSVLRLSAISLVVGAVCLLGACAFSPAGKSGNARVPEPAKPVDLSRYLGRWYELARYENGFERDCEAVTADYATRDDGLIDVINSCHKGAVNGPADVAKGRAKVVAGSGTAKLKVSFFGPFFFGDYWVLDHADDYSWSIVGEPSGRYLWILTREATPAASVKDALIERVHALGYDTSMLRMTRHE</sequence>
<comment type="subunit">
    <text evidence="2">Homodimer.</text>
</comment>
<dbReference type="PROSITE" id="PS00213">
    <property type="entry name" value="LIPOCALIN"/>
    <property type="match status" value="1"/>
</dbReference>
<dbReference type="Proteomes" id="UP000325811">
    <property type="component" value="Chromosome II"/>
</dbReference>